<name>A0A0C9P0M9_LACPA</name>
<proteinExistence type="predicted"/>
<dbReference type="Proteomes" id="UP000032552">
    <property type="component" value="Unassembled WGS sequence"/>
</dbReference>
<dbReference type="EMBL" id="BAYM01000387">
    <property type="protein sequence ID" value="GAN37930.1"/>
    <property type="molecule type" value="Genomic_DNA"/>
</dbReference>
<organism evidence="1 2">
    <name type="scientific">Lacticaseibacillus paracasei NRIC 0644</name>
    <dbReference type="NCBI Taxonomy" id="1435038"/>
    <lineage>
        <taxon>Bacteria</taxon>
        <taxon>Bacillati</taxon>
        <taxon>Bacillota</taxon>
        <taxon>Bacilli</taxon>
        <taxon>Lactobacillales</taxon>
        <taxon>Lactobacillaceae</taxon>
        <taxon>Lacticaseibacillus</taxon>
    </lineage>
</organism>
<accession>A0A0C9P0M9</accession>
<comment type="caution">
    <text evidence="1">The sequence shown here is derived from an EMBL/GenBank/DDBJ whole genome shotgun (WGS) entry which is preliminary data.</text>
</comment>
<protein>
    <submittedName>
        <fullName evidence="1">Uncharacterized protein</fullName>
    </submittedName>
</protein>
<evidence type="ECO:0000313" key="1">
    <source>
        <dbReference type="EMBL" id="GAN37930.1"/>
    </source>
</evidence>
<gene>
    <name evidence="1" type="ORF">LC0644_2519</name>
</gene>
<dbReference type="AlphaFoldDB" id="A0A0C9P0M9"/>
<evidence type="ECO:0000313" key="2">
    <source>
        <dbReference type="Proteomes" id="UP000032552"/>
    </source>
</evidence>
<sequence length="63" mass="7275">MGNSSPIFLSGSTVEVNKNNPIVEIREMNKDAILFLAIEHMSMTKTRMNRLDIAWRQNEGRRI</sequence>
<reference evidence="2" key="1">
    <citation type="submission" date="2014-05" db="EMBL/GenBank/DDBJ databases">
        <title>Whole genome sequencing of Lactobacillus casei NRIC0644.</title>
        <authorList>
            <person name="Atarashi H."/>
            <person name="Yoshida Y."/>
            <person name="Fujimura S."/>
            <person name="Tanaka N."/>
            <person name="Shiwa Y."/>
            <person name="Yoshikawa H."/>
            <person name="Okada S."/>
            <person name="Nakagawa J."/>
        </authorList>
    </citation>
    <scope>NUCLEOTIDE SEQUENCE [LARGE SCALE GENOMIC DNA]</scope>
    <source>
        <strain evidence="2">NRIC0644</strain>
    </source>
</reference>